<dbReference type="InterPro" id="IPR018490">
    <property type="entry name" value="cNMP-bd_dom_sf"/>
</dbReference>
<dbReference type="InterPro" id="IPR014710">
    <property type="entry name" value="RmlC-like_jellyroll"/>
</dbReference>
<evidence type="ECO:0000256" key="1">
    <source>
        <dbReference type="ARBA" id="ARBA00023015"/>
    </source>
</evidence>
<reference evidence="5 6" key="1">
    <citation type="submission" date="2018-10" db="EMBL/GenBank/DDBJ databases">
        <title>Dokdonia luteus sp. nov., isolated from sea water.</title>
        <authorList>
            <person name="Zhou L.Y."/>
            <person name="Du Z.J."/>
        </authorList>
    </citation>
    <scope>NUCLEOTIDE SEQUENCE [LARGE SCALE GENOMIC DNA]</scope>
    <source>
        <strain evidence="5 6">SH27</strain>
    </source>
</reference>
<evidence type="ECO:0000313" key="6">
    <source>
        <dbReference type="Proteomes" id="UP000281985"/>
    </source>
</evidence>
<comment type="caution">
    <text evidence="5">The sequence shown here is derived from an EMBL/GenBank/DDBJ whole genome shotgun (WGS) entry which is preliminary data.</text>
</comment>
<evidence type="ECO:0000256" key="3">
    <source>
        <dbReference type="ARBA" id="ARBA00023163"/>
    </source>
</evidence>
<evidence type="ECO:0000259" key="4">
    <source>
        <dbReference type="Pfam" id="PF13545"/>
    </source>
</evidence>
<sequence length="206" mass="24032">METFKKIYKAIFEEKLVEEMLSFGVFKSLKKGEHHVCKNSYMIGVPLMISGALKILREDHDGHLVLYFIRPGETCSLTLINQTKRVKSDVCSVAQLDTELLILPKEKSEEWMGKYPSWQSFVLNTYQKRVHTLLELVDSFAFYKKEDRILRYIKEKADVMKTAKLKYNHQQVADDLYSSRVVISRILKKLEEQGRVKLGRGIIEIL</sequence>
<dbReference type="GO" id="GO:0003677">
    <property type="term" value="F:DNA binding"/>
    <property type="evidence" value="ECO:0007669"/>
    <property type="project" value="UniProtKB-KW"/>
</dbReference>
<dbReference type="EMBL" id="REFV01000001">
    <property type="protein sequence ID" value="RMB64122.1"/>
    <property type="molecule type" value="Genomic_DNA"/>
</dbReference>
<keyword evidence="3" id="KW-0804">Transcription</keyword>
<keyword evidence="1" id="KW-0805">Transcription regulation</keyword>
<dbReference type="GO" id="GO:0006355">
    <property type="term" value="P:regulation of DNA-templated transcription"/>
    <property type="evidence" value="ECO:0007669"/>
    <property type="project" value="InterPro"/>
</dbReference>
<dbReference type="OrthoDB" id="9776746at2"/>
<accession>A0A3M0GN15</accession>
<dbReference type="SUPFAM" id="SSF51206">
    <property type="entry name" value="cAMP-binding domain-like"/>
    <property type="match status" value="1"/>
</dbReference>
<dbReference type="InterPro" id="IPR036390">
    <property type="entry name" value="WH_DNA-bd_sf"/>
</dbReference>
<dbReference type="Pfam" id="PF13545">
    <property type="entry name" value="HTH_Crp_2"/>
    <property type="match status" value="1"/>
</dbReference>
<keyword evidence="6" id="KW-1185">Reference proteome</keyword>
<dbReference type="Proteomes" id="UP000281985">
    <property type="component" value="Unassembled WGS sequence"/>
</dbReference>
<dbReference type="InterPro" id="IPR012318">
    <property type="entry name" value="HTH_CRP"/>
</dbReference>
<dbReference type="InterPro" id="IPR036388">
    <property type="entry name" value="WH-like_DNA-bd_sf"/>
</dbReference>
<dbReference type="RefSeq" id="WP_121915918.1">
    <property type="nucleotide sequence ID" value="NZ_REFV01000001.1"/>
</dbReference>
<proteinExistence type="predicted"/>
<name>A0A3M0GN15_9FLAO</name>
<protein>
    <submittedName>
        <fullName evidence="5">Crp/Fnr family transcriptional regulator</fullName>
    </submittedName>
</protein>
<keyword evidence="2" id="KW-0238">DNA-binding</keyword>
<gene>
    <name evidence="5" type="ORF">EAX61_01730</name>
</gene>
<organism evidence="5 6">
    <name type="scientific">Dokdonia sinensis</name>
    <dbReference type="NCBI Taxonomy" id="2479847"/>
    <lineage>
        <taxon>Bacteria</taxon>
        <taxon>Pseudomonadati</taxon>
        <taxon>Bacteroidota</taxon>
        <taxon>Flavobacteriia</taxon>
        <taxon>Flavobacteriales</taxon>
        <taxon>Flavobacteriaceae</taxon>
        <taxon>Dokdonia</taxon>
    </lineage>
</organism>
<evidence type="ECO:0000256" key="2">
    <source>
        <dbReference type="ARBA" id="ARBA00023125"/>
    </source>
</evidence>
<dbReference type="SUPFAM" id="SSF46785">
    <property type="entry name" value="Winged helix' DNA-binding domain"/>
    <property type="match status" value="1"/>
</dbReference>
<evidence type="ECO:0000313" key="5">
    <source>
        <dbReference type="EMBL" id="RMB64122.1"/>
    </source>
</evidence>
<dbReference type="Gene3D" id="1.10.10.10">
    <property type="entry name" value="Winged helix-like DNA-binding domain superfamily/Winged helix DNA-binding domain"/>
    <property type="match status" value="1"/>
</dbReference>
<dbReference type="Gene3D" id="2.60.120.10">
    <property type="entry name" value="Jelly Rolls"/>
    <property type="match status" value="1"/>
</dbReference>
<feature type="domain" description="HTH crp-type" evidence="4">
    <location>
        <begin position="158"/>
        <end position="206"/>
    </location>
</feature>
<dbReference type="AlphaFoldDB" id="A0A3M0GN15"/>